<evidence type="ECO:0000313" key="13">
    <source>
        <dbReference type="RefSeq" id="XP_029010871.2"/>
    </source>
</evidence>
<dbReference type="GeneID" id="114858179"/>
<keyword evidence="6 10" id="KW-0472">Membrane</keyword>
<accession>A0A6P7MVA2</accession>
<sequence length="327" mass="36872">MDTLKEPELCFPHLLNASCRKYARPHSEAMLIYVLVSCISLLTACLNLLVIVSISHFRQLHTPTNLLLLSLAVSDFLIGLIVVPFQMLLTEPCWFLGDLVCVLYYFIPFITVPASVINMVLISIDRYVAICDPLRYSTRITHSRVKLCVVLCWVYSIFYSFLFLYDNLKHPGSSNSCYGECVVNVILAADLILSFIVPISAIIILYVRVFVVAVSQARSMRSHITAVKQQRSLTVTVQRSELKAARTLGVVVAVFLMCYCPFYCVSLSGSDLIISSSANTFIAFLVYFNSCLNPVIYVLCYRWFRKSIKLIVTLQILQPQSCKANIL</sequence>
<dbReference type="GO" id="GO:0005886">
    <property type="term" value="C:plasma membrane"/>
    <property type="evidence" value="ECO:0007669"/>
    <property type="project" value="UniProtKB-SubCell"/>
</dbReference>
<feature type="domain" description="G-protein coupled receptors family 1 profile" evidence="11">
    <location>
        <begin position="46"/>
        <end position="297"/>
    </location>
</feature>
<keyword evidence="7 9" id="KW-0675">Receptor</keyword>
<comment type="subcellular location">
    <subcellularLocation>
        <location evidence="1">Cell membrane</location>
        <topology evidence="1">Multi-pass membrane protein</topology>
    </subcellularLocation>
</comment>
<feature type="transmembrane region" description="Helical" evidence="10">
    <location>
        <begin position="185"/>
        <end position="211"/>
    </location>
</feature>
<dbReference type="PRINTS" id="PR00237">
    <property type="entry name" value="GPCRRHODOPSN"/>
</dbReference>
<evidence type="ECO:0000256" key="6">
    <source>
        <dbReference type="ARBA" id="ARBA00023136"/>
    </source>
</evidence>
<dbReference type="Gene3D" id="1.20.1070.10">
    <property type="entry name" value="Rhodopsin 7-helix transmembrane proteins"/>
    <property type="match status" value="1"/>
</dbReference>
<evidence type="ECO:0000313" key="12">
    <source>
        <dbReference type="Proteomes" id="UP000515150"/>
    </source>
</evidence>
<dbReference type="KEGG" id="bspl:114858179"/>
<dbReference type="RefSeq" id="XP_029010871.2">
    <property type="nucleotide sequence ID" value="XM_029155038.2"/>
</dbReference>
<dbReference type="FunCoup" id="A0A6P7MVA2">
    <property type="interactions" value="57"/>
</dbReference>
<evidence type="ECO:0000256" key="9">
    <source>
        <dbReference type="RuleBase" id="RU000688"/>
    </source>
</evidence>
<name>A0A6P7MVA2_BETSP</name>
<feature type="transmembrane region" description="Helical" evidence="10">
    <location>
        <begin position="281"/>
        <end position="300"/>
    </location>
</feature>
<dbReference type="GO" id="GO:0001594">
    <property type="term" value="F:trace-amine receptor activity"/>
    <property type="evidence" value="ECO:0007669"/>
    <property type="project" value="TreeGrafter"/>
</dbReference>
<proteinExistence type="inferred from homology"/>
<comment type="similarity">
    <text evidence="9">Belongs to the G-protein coupled receptor 1 family.</text>
</comment>
<keyword evidence="4 10" id="KW-1133">Transmembrane helix</keyword>
<evidence type="ECO:0000256" key="4">
    <source>
        <dbReference type="ARBA" id="ARBA00022989"/>
    </source>
</evidence>
<dbReference type="PANTHER" id="PTHR24249:SF381">
    <property type="entry name" value="TRACE AMINE ASSOCIATED RECEPTOR 19P-RELATED"/>
    <property type="match status" value="1"/>
</dbReference>
<dbReference type="PANTHER" id="PTHR24249">
    <property type="entry name" value="HISTAMINE RECEPTOR-RELATED G-PROTEIN COUPLED RECEPTOR"/>
    <property type="match status" value="1"/>
</dbReference>
<keyword evidence="12" id="KW-1185">Reference proteome</keyword>
<gene>
    <name evidence="13" type="primary">LOC114858179</name>
</gene>
<dbReference type="SUPFAM" id="SSF81321">
    <property type="entry name" value="Family A G protein-coupled receptor-like"/>
    <property type="match status" value="1"/>
</dbReference>
<dbReference type="Pfam" id="PF00001">
    <property type="entry name" value="7tm_1"/>
    <property type="match status" value="1"/>
</dbReference>
<dbReference type="AlphaFoldDB" id="A0A6P7MVA2"/>
<dbReference type="SMART" id="SM01381">
    <property type="entry name" value="7TM_GPCR_Srsx"/>
    <property type="match status" value="1"/>
</dbReference>
<evidence type="ECO:0000256" key="5">
    <source>
        <dbReference type="ARBA" id="ARBA00023040"/>
    </source>
</evidence>
<feature type="transmembrane region" description="Helical" evidence="10">
    <location>
        <begin position="102"/>
        <end position="124"/>
    </location>
</feature>
<dbReference type="InterPro" id="IPR000276">
    <property type="entry name" value="GPCR_Rhodpsn"/>
</dbReference>
<protein>
    <submittedName>
        <fullName evidence="13">Trace amine-associated receptor 13c-like</fullName>
    </submittedName>
</protein>
<dbReference type="PROSITE" id="PS50262">
    <property type="entry name" value="G_PROTEIN_RECEP_F1_2"/>
    <property type="match status" value="1"/>
</dbReference>
<evidence type="ECO:0000256" key="8">
    <source>
        <dbReference type="ARBA" id="ARBA00023224"/>
    </source>
</evidence>
<evidence type="ECO:0000256" key="2">
    <source>
        <dbReference type="ARBA" id="ARBA00022475"/>
    </source>
</evidence>
<feature type="transmembrane region" description="Helical" evidence="10">
    <location>
        <begin position="66"/>
        <end position="90"/>
    </location>
</feature>
<keyword evidence="5 9" id="KW-0297">G-protein coupled receptor</keyword>
<organism evidence="12 13">
    <name type="scientific">Betta splendens</name>
    <name type="common">Siamese fighting fish</name>
    <dbReference type="NCBI Taxonomy" id="158456"/>
    <lineage>
        <taxon>Eukaryota</taxon>
        <taxon>Metazoa</taxon>
        <taxon>Chordata</taxon>
        <taxon>Craniata</taxon>
        <taxon>Vertebrata</taxon>
        <taxon>Euteleostomi</taxon>
        <taxon>Actinopterygii</taxon>
        <taxon>Neopterygii</taxon>
        <taxon>Teleostei</taxon>
        <taxon>Neoteleostei</taxon>
        <taxon>Acanthomorphata</taxon>
        <taxon>Anabantaria</taxon>
        <taxon>Anabantiformes</taxon>
        <taxon>Anabantoidei</taxon>
        <taxon>Osphronemidae</taxon>
        <taxon>Betta</taxon>
    </lineage>
</organism>
<dbReference type="OrthoDB" id="10042731at2759"/>
<dbReference type="PROSITE" id="PS00237">
    <property type="entry name" value="G_PROTEIN_RECEP_F1_1"/>
    <property type="match status" value="1"/>
</dbReference>
<dbReference type="CDD" id="cd15055">
    <property type="entry name" value="7tmA_TAARs"/>
    <property type="match status" value="1"/>
</dbReference>
<evidence type="ECO:0000256" key="3">
    <source>
        <dbReference type="ARBA" id="ARBA00022692"/>
    </source>
</evidence>
<reference evidence="13" key="1">
    <citation type="submission" date="2025-08" db="UniProtKB">
        <authorList>
            <consortium name="RefSeq"/>
        </authorList>
    </citation>
    <scope>IDENTIFICATION</scope>
</reference>
<keyword evidence="2" id="KW-1003">Cell membrane</keyword>
<evidence type="ECO:0000256" key="1">
    <source>
        <dbReference type="ARBA" id="ARBA00004651"/>
    </source>
</evidence>
<evidence type="ECO:0000256" key="10">
    <source>
        <dbReference type="SAM" id="Phobius"/>
    </source>
</evidence>
<dbReference type="InParanoid" id="A0A6P7MVA2"/>
<evidence type="ECO:0000259" key="11">
    <source>
        <dbReference type="PROSITE" id="PS50262"/>
    </source>
</evidence>
<evidence type="ECO:0000256" key="7">
    <source>
        <dbReference type="ARBA" id="ARBA00023170"/>
    </source>
</evidence>
<dbReference type="InterPro" id="IPR017452">
    <property type="entry name" value="GPCR_Rhodpsn_7TM"/>
</dbReference>
<feature type="transmembrane region" description="Helical" evidence="10">
    <location>
        <begin position="145"/>
        <end position="165"/>
    </location>
</feature>
<feature type="transmembrane region" description="Helical" evidence="10">
    <location>
        <begin position="30"/>
        <end position="54"/>
    </location>
</feature>
<keyword evidence="3 9" id="KW-0812">Transmembrane</keyword>
<keyword evidence="8 9" id="KW-0807">Transducer</keyword>
<dbReference type="InterPro" id="IPR050569">
    <property type="entry name" value="TAAR"/>
</dbReference>
<feature type="transmembrane region" description="Helical" evidence="10">
    <location>
        <begin position="248"/>
        <end position="269"/>
    </location>
</feature>
<dbReference type="Proteomes" id="UP000515150">
    <property type="component" value="Chromosome 7"/>
</dbReference>